<accession>A0ACA9R5R8</accession>
<keyword evidence="2" id="KW-1185">Reference proteome</keyword>
<feature type="non-terminal residue" evidence="1">
    <location>
        <position position="1"/>
    </location>
</feature>
<gene>
    <name evidence="1" type="ORF">SPELUC_LOCUS16178</name>
</gene>
<protein>
    <submittedName>
        <fullName evidence="1">5560_t:CDS:1</fullName>
    </submittedName>
</protein>
<comment type="caution">
    <text evidence="1">The sequence shown here is derived from an EMBL/GenBank/DDBJ whole genome shotgun (WGS) entry which is preliminary data.</text>
</comment>
<name>A0ACA9R5R8_9GLOM</name>
<feature type="non-terminal residue" evidence="1">
    <location>
        <position position="104"/>
    </location>
</feature>
<dbReference type="EMBL" id="CAJVPW010058189">
    <property type="protein sequence ID" value="CAG8777734.1"/>
    <property type="molecule type" value="Genomic_DNA"/>
</dbReference>
<proteinExistence type="predicted"/>
<organism evidence="1 2">
    <name type="scientific">Cetraspora pellucida</name>
    <dbReference type="NCBI Taxonomy" id="1433469"/>
    <lineage>
        <taxon>Eukaryota</taxon>
        <taxon>Fungi</taxon>
        <taxon>Fungi incertae sedis</taxon>
        <taxon>Mucoromycota</taxon>
        <taxon>Glomeromycotina</taxon>
        <taxon>Glomeromycetes</taxon>
        <taxon>Diversisporales</taxon>
        <taxon>Gigasporaceae</taxon>
        <taxon>Cetraspora</taxon>
    </lineage>
</organism>
<sequence length="104" mass="12045">RLNFEPDQQDSEDDRDYLMMHGFNEIPLCSIALYRRAYLSAAATNCFGNELLPEIHASLNNLDRLRYLVGQVQNSIYLHEQGVLDLVHAFSSNLDDIREYVQKI</sequence>
<dbReference type="Proteomes" id="UP000789366">
    <property type="component" value="Unassembled WGS sequence"/>
</dbReference>
<evidence type="ECO:0000313" key="2">
    <source>
        <dbReference type="Proteomes" id="UP000789366"/>
    </source>
</evidence>
<evidence type="ECO:0000313" key="1">
    <source>
        <dbReference type="EMBL" id="CAG8777734.1"/>
    </source>
</evidence>
<reference evidence="1" key="1">
    <citation type="submission" date="2021-06" db="EMBL/GenBank/DDBJ databases">
        <authorList>
            <person name="Kallberg Y."/>
            <person name="Tangrot J."/>
            <person name="Rosling A."/>
        </authorList>
    </citation>
    <scope>NUCLEOTIDE SEQUENCE</scope>
    <source>
        <strain evidence="1">28 12/20/2015</strain>
    </source>
</reference>